<reference evidence="3" key="1">
    <citation type="journal article" date="2005" name="Nature">
        <title>The map-based sequence of the rice genome.</title>
        <authorList>
            <consortium name="International rice genome sequencing project (IRGSP)"/>
            <person name="Matsumoto T."/>
            <person name="Wu J."/>
            <person name="Kanamori H."/>
            <person name="Katayose Y."/>
            <person name="Fujisawa M."/>
            <person name="Namiki N."/>
            <person name="Mizuno H."/>
            <person name="Yamamoto K."/>
            <person name="Antonio B.A."/>
            <person name="Baba T."/>
            <person name="Sakata K."/>
            <person name="Nagamura Y."/>
            <person name="Aoki H."/>
            <person name="Arikawa K."/>
            <person name="Arita K."/>
            <person name="Bito T."/>
            <person name="Chiden Y."/>
            <person name="Fujitsuka N."/>
            <person name="Fukunaka R."/>
            <person name="Hamada M."/>
            <person name="Harada C."/>
            <person name="Hayashi A."/>
            <person name="Hijishita S."/>
            <person name="Honda M."/>
            <person name="Hosokawa S."/>
            <person name="Ichikawa Y."/>
            <person name="Idonuma A."/>
            <person name="Iijima M."/>
            <person name="Ikeda M."/>
            <person name="Ikeno M."/>
            <person name="Ito K."/>
            <person name="Ito S."/>
            <person name="Ito T."/>
            <person name="Ito Y."/>
            <person name="Ito Y."/>
            <person name="Iwabuchi A."/>
            <person name="Kamiya K."/>
            <person name="Karasawa W."/>
            <person name="Kurita K."/>
            <person name="Katagiri S."/>
            <person name="Kikuta A."/>
            <person name="Kobayashi H."/>
            <person name="Kobayashi N."/>
            <person name="Machita K."/>
            <person name="Maehara T."/>
            <person name="Masukawa M."/>
            <person name="Mizubayashi T."/>
            <person name="Mukai Y."/>
            <person name="Nagasaki H."/>
            <person name="Nagata Y."/>
            <person name="Naito S."/>
            <person name="Nakashima M."/>
            <person name="Nakama Y."/>
            <person name="Nakamichi Y."/>
            <person name="Nakamura M."/>
            <person name="Meguro A."/>
            <person name="Negishi M."/>
            <person name="Ohta I."/>
            <person name="Ohta T."/>
            <person name="Okamoto M."/>
            <person name="Ono N."/>
            <person name="Saji S."/>
            <person name="Sakaguchi M."/>
            <person name="Sakai K."/>
            <person name="Shibata M."/>
            <person name="Shimokawa T."/>
            <person name="Song J."/>
            <person name="Takazaki Y."/>
            <person name="Terasawa K."/>
            <person name="Tsugane M."/>
            <person name="Tsuji K."/>
            <person name="Ueda S."/>
            <person name="Waki K."/>
            <person name="Yamagata H."/>
            <person name="Yamamoto M."/>
            <person name="Yamamoto S."/>
            <person name="Yamane H."/>
            <person name="Yoshiki S."/>
            <person name="Yoshihara R."/>
            <person name="Yukawa K."/>
            <person name="Zhong H."/>
            <person name="Yano M."/>
            <person name="Yuan Q."/>
            <person name="Ouyang S."/>
            <person name="Liu J."/>
            <person name="Jones K.M."/>
            <person name="Gansberger K."/>
            <person name="Moffat K."/>
            <person name="Hill J."/>
            <person name="Bera J."/>
            <person name="Fadrosh D."/>
            <person name="Jin S."/>
            <person name="Johri S."/>
            <person name="Kim M."/>
            <person name="Overton L."/>
            <person name="Reardon M."/>
            <person name="Tsitrin T."/>
            <person name="Vuong H."/>
            <person name="Weaver B."/>
            <person name="Ciecko A."/>
            <person name="Tallon L."/>
            <person name="Jackson J."/>
            <person name="Pai G."/>
            <person name="Aken S.V."/>
            <person name="Utterback T."/>
            <person name="Reidmuller S."/>
            <person name="Feldblyum T."/>
            <person name="Hsiao J."/>
            <person name="Zismann V."/>
            <person name="Iobst S."/>
            <person name="de Vazeille A.R."/>
            <person name="Buell C.R."/>
            <person name="Ying K."/>
            <person name="Li Y."/>
            <person name="Lu T."/>
            <person name="Huang Y."/>
            <person name="Zhao Q."/>
            <person name="Feng Q."/>
            <person name="Zhang L."/>
            <person name="Zhu J."/>
            <person name="Weng Q."/>
            <person name="Mu J."/>
            <person name="Lu Y."/>
            <person name="Fan D."/>
            <person name="Liu Y."/>
            <person name="Guan J."/>
            <person name="Zhang Y."/>
            <person name="Yu S."/>
            <person name="Liu X."/>
            <person name="Zhang Y."/>
            <person name="Hong G."/>
            <person name="Han B."/>
            <person name="Choisne N."/>
            <person name="Demange N."/>
            <person name="Orjeda G."/>
            <person name="Samain S."/>
            <person name="Cattolico L."/>
            <person name="Pelletier E."/>
            <person name="Couloux A."/>
            <person name="Segurens B."/>
            <person name="Wincker P."/>
            <person name="D'Hont A."/>
            <person name="Scarpelli C."/>
            <person name="Weissenbach J."/>
            <person name="Salanoubat M."/>
            <person name="Quetier F."/>
            <person name="Yu Y."/>
            <person name="Kim H.R."/>
            <person name="Rambo T."/>
            <person name="Currie J."/>
            <person name="Collura K."/>
            <person name="Luo M."/>
            <person name="Yang T."/>
            <person name="Ammiraju J.S.S."/>
            <person name="Engler F."/>
            <person name="Soderlund C."/>
            <person name="Wing R.A."/>
            <person name="Palmer L.E."/>
            <person name="de la Bastide M."/>
            <person name="Spiegel L."/>
            <person name="Nascimento L."/>
            <person name="Zutavern T."/>
            <person name="O'Shaughnessy A."/>
            <person name="Dike S."/>
            <person name="Dedhia N."/>
            <person name="Preston R."/>
            <person name="Balija V."/>
            <person name="McCombie W.R."/>
            <person name="Chow T."/>
            <person name="Chen H."/>
            <person name="Chung M."/>
            <person name="Chen C."/>
            <person name="Shaw J."/>
            <person name="Wu H."/>
            <person name="Hsiao K."/>
            <person name="Chao Y."/>
            <person name="Chu M."/>
            <person name="Cheng C."/>
            <person name="Hour A."/>
            <person name="Lee P."/>
            <person name="Lin S."/>
            <person name="Lin Y."/>
            <person name="Liou J."/>
            <person name="Liu S."/>
            <person name="Hsing Y."/>
            <person name="Raghuvanshi S."/>
            <person name="Mohanty A."/>
            <person name="Bharti A.K."/>
            <person name="Gaur A."/>
            <person name="Gupta V."/>
            <person name="Kumar D."/>
            <person name="Ravi V."/>
            <person name="Vij S."/>
            <person name="Kapur A."/>
            <person name="Khurana P."/>
            <person name="Khurana P."/>
            <person name="Khurana J.P."/>
            <person name="Tyagi A.K."/>
            <person name="Gaikwad K."/>
            <person name="Singh A."/>
            <person name="Dalal V."/>
            <person name="Srivastava S."/>
            <person name="Dixit A."/>
            <person name="Pal A.K."/>
            <person name="Ghazi I.A."/>
            <person name="Yadav M."/>
            <person name="Pandit A."/>
            <person name="Bhargava A."/>
            <person name="Sureshbabu K."/>
            <person name="Batra K."/>
            <person name="Sharma T.R."/>
            <person name="Mohapatra T."/>
            <person name="Singh N.K."/>
            <person name="Messing J."/>
            <person name="Nelson A.B."/>
            <person name="Fuks G."/>
            <person name="Kavchok S."/>
            <person name="Keizer G."/>
            <person name="Linton E."/>
            <person name="Llaca V."/>
            <person name="Song R."/>
            <person name="Tanyolac B."/>
            <person name="Young S."/>
            <person name="Ho-Il K."/>
            <person name="Hahn J.H."/>
            <person name="Sangsakoo G."/>
            <person name="Vanavichit A."/>
            <person name="de Mattos Luiz.A.T."/>
            <person name="Zimmer P.D."/>
            <person name="Malone G."/>
            <person name="Dellagostin O."/>
            <person name="de Oliveira A.C."/>
            <person name="Bevan M."/>
            <person name="Bancroft I."/>
            <person name="Minx P."/>
            <person name="Cordum H."/>
            <person name="Wilson R."/>
            <person name="Cheng Z."/>
            <person name="Jin W."/>
            <person name="Jiang J."/>
            <person name="Leong S.A."/>
            <person name="Iwama H."/>
            <person name="Gojobori T."/>
            <person name="Itoh T."/>
            <person name="Niimura Y."/>
            <person name="Fujii Y."/>
            <person name="Habara T."/>
            <person name="Sakai H."/>
            <person name="Sato Y."/>
            <person name="Wilson G."/>
            <person name="Kumar K."/>
            <person name="McCouch S."/>
            <person name="Juretic N."/>
            <person name="Hoen D."/>
            <person name="Wright S."/>
            <person name="Bruskiewich R."/>
            <person name="Bureau T."/>
            <person name="Miyao A."/>
            <person name="Hirochika H."/>
            <person name="Nishikawa T."/>
            <person name="Kadowaki K."/>
            <person name="Sugiura M."/>
            <person name="Burr B."/>
            <person name="Sasaki T."/>
        </authorList>
    </citation>
    <scope>NUCLEOTIDE SEQUENCE [LARGE SCALE GENOMIC DNA]</scope>
    <source>
        <strain evidence="3">cv. Nipponbare</strain>
    </source>
</reference>
<dbReference type="Proteomes" id="UP000059680">
    <property type="component" value="Chromosome 10"/>
</dbReference>
<reference evidence="2 3" key="2">
    <citation type="journal article" date="2013" name="Plant Cell Physiol.">
        <title>Rice Annotation Project Database (RAP-DB): an integrative and interactive database for rice genomics.</title>
        <authorList>
            <person name="Sakai H."/>
            <person name="Lee S.S."/>
            <person name="Tanaka T."/>
            <person name="Numa H."/>
            <person name="Kim J."/>
            <person name="Kawahara Y."/>
            <person name="Wakimoto H."/>
            <person name="Yang C.C."/>
            <person name="Iwamoto M."/>
            <person name="Abe T."/>
            <person name="Yamada Y."/>
            <person name="Muto A."/>
            <person name="Inokuchi H."/>
            <person name="Ikemura T."/>
            <person name="Matsumoto T."/>
            <person name="Sasaki T."/>
            <person name="Itoh T."/>
        </authorList>
    </citation>
    <scope>NUCLEOTIDE SEQUENCE [LARGE SCALE GENOMIC DNA]</scope>
    <source>
        <strain evidence="3">cv. Nipponbare</strain>
    </source>
</reference>
<feature type="compositionally biased region" description="Polar residues" evidence="1">
    <location>
        <begin position="232"/>
        <end position="244"/>
    </location>
</feature>
<evidence type="ECO:0000256" key="1">
    <source>
        <dbReference type="SAM" id="MobiDB-lite"/>
    </source>
</evidence>
<dbReference type="EMBL" id="AP014966">
    <property type="protein sequence ID" value="BAT11815.1"/>
    <property type="molecule type" value="Genomic_DNA"/>
</dbReference>
<accession>A0A0P0XWL9</accession>
<keyword evidence="3" id="KW-1185">Reference proteome</keyword>
<protein>
    <submittedName>
        <fullName evidence="2">Os10g0535550 protein</fullName>
    </submittedName>
</protein>
<gene>
    <name evidence="2" type="ordered locus">Os10g0535550</name>
    <name evidence="2" type="ORF">OSNPB_100535550</name>
</gene>
<dbReference type="AlphaFoldDB" id="A0A0P0XWL9"/>
<reference evidence="2 3" key="3">
    <citation type="journal article" date="2013" name="Rice">
        <title>Improvement of the Oryza sativa Nipponbare reference genome using next generation sequence and optical map data.</title>
        <authorList>
            <person name="Kawahara Y."/>
            <person name="de la Bastide M."/>
            <person name="Hamilton J.P."/>
            <person name="Kanamori H."/>
            <person name="McCombie W.R."/>
            <person name="Ouyang S."/>
            <person name="Schwartz D.C."/>
            <person name="Tanaka T."/>
            <person name="Wu J."/>
            <person name="Zhou S."/>
            <person name="Childs K.L."/>
            <person name="Davidson R.M."/>
            <person name="Lin H."/>
            <person name="Quesada-Ocampo L."/>
            <person name="Vaillancourt B."/>
            <person name="Sakai H."/>
            <person name="Lee S.S."/>
            <person name="Kim J."/>
            <person name="Numa H."/>
            <person name="Itoh T."/>
            <person name="Buell C.R."/>
            <person name="Matsumoto T."/>
        </authorList>
    </citation>
    <scope>NUCLEOTIDE SEQUENCE [LARGE SCALE GENOMIC DNA]</scope>
    <source>
        <strain evidence="3">cv. Nipponbare</strain>
    </source>
</reference>
<evidence type="ECO:0000313" key="2">
    <source>
        <dbReference type="EMBL" id="BAT11815.1"/>
    </source>
</evidence>
<feature type="region of interest" description="Disordered" evidence="1">
    <location>
        <begin position="72"/>
        <end position="271"/>
    </location>
</feature>
<feature type="compositionally biased region" description="Basic and acidic residues" evidence="1">
    <location>
        <begin position="189"/>
        <end position="213"/>
    </location>
</feature>
<dbReference type="PaxDb" id="39947-A0A0P0XWL9"/>
<name>A0A0P0XWL9_ORYSJ</name>
<feature type="compositionally biased region" description="Basic and acidic residues" evidence="1">
    <location>
        <begin position="94"/>
        <end position="138"/>
    </location>
</feature>
<feature type="compositionally biased region" description="Basic and acidic residues" evidence="1">
    <location>
        <begin position="146"/>
        <end position="178"/>
    </location>
</feature>
<proteinExistence type="predicted"/>
<sequence length="289" mass="32797">MVHLSTSITISETPPEHWQKGVKHLVLFHIKEIHDYTAAAVDLRNTKSCRPATRTLPPWHLGVLDDFPHHPPPPRTYTFRHGHAEGVEDNDVTLQREARDQGSRTVRDAIDRDGERRHGEERRDRRRDGRDDRGGQDRRRGRNRRYNNDHPDNDLRRGGRRDDDYDDDRDNRGRDVARGRGGIRGLDINFRRERTRSPRAHDRGDMGRRDGRLHLAGCGDKEDGDNDRGNGDSLTPTVAASSLARNAHLTSPPFDKGPLLPSRRPHDGAGYEARSAASIPAARVFACIN</sequence>
<evidence type="ECO:0000313" key="3">
    <source>
        <dbReference type="Proteomes" id="UP000059680"/>
    </source>
</evidence>
<organism evidence="2 3">
    <name type="scientific">Oryza sativa subsp. japonica</name>
    <name type="common">Rice</name>
    <dbReference type="NCBI Taxonomy" id="39947"/>
    <lineage>
        <taxon>Eukaryota</taxon>
        <taxon>Viridiplantae</taxon>
        <taxon>Streptophyta</taxon>
        <taxon>Embryophyta</taxon>
        <taxon>Tracheophyta</taxon>
        <taxon>Spermatophyta</taxon>
        <taxon>Magnoliopsida</taxon>
        <taxon>Liliopsida</taxon>
        <taxon>Poales</taxon>
        <taxon>Poaceae</taxon>
        <taxon>BOP clade</taxon>
        <taxon>Oryzoideae</taxon>
        <taxon>Oryzeae</taxon>
        <taxon>Oryzinae</taxon>
        <taxon>Oryza</taxon>
        <taxon>Oryza sativa</taxon>
    </lineage>
</organism>
<dbReference type="InParanoid" id="A0A0P0XWL9"/>